<evidence type="ECO:0000259" key="8">
    <source>
        <dbReference type="Pfam" id="PF04151"/>
    </source>
</evidence>
<dbReference type="RefSeq" id="WP_194929188.1">
    <property type="nucleotide sequence ID" value="NZ_JADLZT010000001.1"/>
</dbReference>
<feature type="domain" description="Peptidase S8/S53" evidence="7">
    <location>
        <begin position="195"/>
        <end position="483"/>
    </location>
</feature>
<keyword evidence="4 5" id="KW-0720">Serine protease</keyword>
<dbReference type="InterPro" id="IPR034176">
    <property type="entry name" value="Peptidases_S8_13"/>
</dbReference>
<dbReference type="Gene3D" id="3.40.50.200">
    <property type="entry name" value="Peptidase S8/S53 domain"/>
    <property type="match status" value="1"/>
</dbReference>
<keyword evidence="6" id="KW-0732">Signal</keyword>
<evidence type="ECO:0000256" key="2">
    <source>
        <dbReference type="ARBA" id="ARBA00022670"/>
    </source>
</evidence>
<dbReference type="InterPro" id="IPR007280">
    <property type="entry name" value="Peptidase_C_arc/bac"/>
</dbReference>
<keyword evidence="2 5" id="KW-0645">Protease</keyword>
<evidence type="ECO:0000313" key="9">
    <source>
        <dbReference type="EMBL" id="MBF6022580.1"/>
    </source>
</evidence>
<evidence type="ECO:0000256" key="5">
    <source>
        <dbReference type="PROSITE-ProRule" id="PRU01240"/>
    </source>
</evidence>
<sequence length="618" mass="62321">MKKTTRNLCAGTLGAAVLVSLFAYAADRTIGAAPATLATSAHAASKGVLAAGGQVAAATPQSNFDRFIVKYNAGTTRSSQTMVTSAVNAAAMRAGVAGLKAGSNGVATVLGVQHVRRMAVGADVVRLSRGLNQAEADALLAQLRSDPSVEFAQPDYLRQHTDFTPNDTRYADLQWHYHDASAGIRMPQAWDASTGGGVVVAVLDTGYLDHADLNANIVPGYDFIIDTEVSGDGDGRDADAHDPGDWLGSGESSFHGTHVAGTVAAMTNNALGVAGVAFNAKVQPVRVLGHGGGYTSDIADAITWSSGGHVDGVPDNANPAEVINMSLGGGSKCSDDPVTQAAIDGAVSRGVTVVVAAGNSNYDAAFFSPASCKGVITVGATGKTGARASYSNYGATVAVAAPGGDYNGIAPDYGAVWSLGNAGAQTPEASPAGDRLTGMMGTSMASPHVAGVVALMQSAAVAAGKPALTPAQVKTLLRTTSTAFPVTPPVSTPIGSGIVNAAAAVAAATQDIPADQGTLLDNRIALPNQTGGPGDAILYKIVVPAGKTSLNLRTYGGTGDVSLYTAFDRVPTTSSYDRKSAKAGNGETVLITRPAAGTYYLLVVGETGFSGVSVMAVY</sequence>
<feature type="active site" description="Charge relay system" evidence="5">
    <location>
        <position position="255"/>
    </location>
</feature>
<dbReference type="InterPro" id="IPR050131">
    <property type="entry name" value="Peptidase_S8_subtilisin-like"/>
</dbReference>
<dbReference type="Proteomes" id="UP001429984">
    <property type="component" value="Unassembled WGS sequence"/>
</dbReference>
<feature type="chain" id="PRO_5047013968" evidence="6">
    <location>
        <begin position="26"/>
        <end position="618"/>
    </location>
</feature>
<dbReference type="PROSITE" id="PS00137">
    <property type="entry name" value="SUBTILASE_HIS"/>
    <property type="match status" value="1"/>
</dbReference>
<dbReference type="CDD" id="cd07496">
    <property type="entry name" value="Peptidases_S8_13"/>
    <property type="match status" value="1"/>
</dbReference>
<dbReference type="PANTHER" id="PTHR43806">
    <property type="entry name" value="PEPTIDASE S8"/>
    <property type="match status" value="1"/>
</dbReference>
<dbReference type="InterPro" id="IPR023828">
    <property type="entry name" value="Peptidase_S8_Ser-AS"/>
</dbReference>
<organism evidence="9 10">
    <name type="scientific">Lysobacter niastensis</name>
    <dbReference type="NCBI Taxonomy" id="380629"/>
    <lineage>
        <taxon>Bacteria</taxon>
        <taxon>Pseudomonadati</taxon>
        <taxon>Pseudomonadota</taxon>
        <taxon>Gammaproteobacteria</taxon>
        <taxon>Lysobacterales</taxon>
        <taxon>Lysobacteraceae</taxon>
        <taxon>Lysobacter</taxon>
    </lineage>
</organism>
<comment type="caution">
    <text evidence="9">The sequence shown here is derived from an EMBL/GenBank/DDBJ whole genome shotgun (WGS) entry which is preliminary data.</text>
</comment>
<evidence type="ECO:0000256" key="6">
    <source>
        <dbReference type="SAM" id="SignalP"/>
    </source>
</evidence>
<comment type="similarity">
    <text evidence="1 5">Belongs to the peptidase S8 family.</text>
</comment>
<evidence type="ECO:0000259" key="7">
    <source>
        <dbReference type="Pfam" id="PF00082"/>
    </source>
</evidence>
<keyword evidence="3 5" id="KW-0378">Hydrolase</keyword>
<feature type="active site" description="Charge relay system" evidence="5">
    <location>
        <position position="204"/>
    </location>
</feature>
<evidence type="ECO:0000256" key="4">
    <source>
        <dbReference type="ARBA" id="ARBA00022825"/>
    </source>
</evidence>
<dbReference type="PROSITE" id="PS00138">
    <property type="entry name" value="SUBTILASE_SER"/>
    <property type="match status" value="1"/>
</dbReference>
<feature type="signal peptide" evidence="6">
    <location>
        <begin position="1"/>
        <end position="25"/>
    </location>
</feature>
<dbReference type="InterPro" id="IPR015500">
    <property type="entry name" value="Peptidase_S8_subtilisin-rel"/>
</dbReference>
<protein>
    <submittedName>
        <fullName evidence="9">S8 family serine peptidase</fullName>
    </submittedName>
</protein>
<feature type="active site" description="Charge relay system" evidence="5">
    <location>
        <position position="443"/>
    </location>
</feature>
<dbReference type="PROSITE" id="PS51892">
    <property type="entry name" value="SUBTILASE"/>
    <property type="match status" value="1"/>
</dbReference>
<dbReference type="SUPFAM" id="SSF52743">
    <property type="entry name" value="Subtilisin-like"/>
    <property type="match status" value="1"/>
</dbReference>
<reference evidence="9 10" key="1">
    <citation type="submission" date="2020-11" db="EMBL/GenBank/DDBJ databases">
        <title>Draft Genome Sequence and Secondary Metabolite Biosynthetic Potential of the Lysobacter niastensis Type strain DSM 18481.</title>
        <authorList>
            <person name="Turrini P."/>
            <person name="Artuso I."/>
            <person name="Tescari M."/>
            <person name="Lugli G.A."/>
            <person name="Frangipani E."/>
            <person name="Ventura M."/>
            <person name="Visca P."/>
        </authorList>
    </citation>
    <scope>NUCLEOTIDE SEQUENCE [LARGE SCALE GENOMIC DNA]</scope>
    <source>
        <strain evidence="9 10">DSM 18481</strain>
    </source>
</reference>
<dbReference type="Gene3D" id="2.60.120.380">
    <property type="match status" value="1"/>
</dbReference>
<evidence type="ECO:0000313" key="10">
    <source>
        <dbReference type="Proteomes" id="UP001429984"/>
    </source>
</evidence>
<name>A0ABS0B282_9GAMM</name>
<gene>
    <name evidence="9" type="ORF">IU514_00925</name>
</gene>
<evidence type="ECO:0000256" key="1">
    <source>
        <dbReference type="ARBA" id="ARBA00011073"/>
    </source>
</evidence>
<dbReference type="PANTHER" id="PTHR43806:SF11">
    <property type="entry name" value="CEREVISIN-RELATED"/>
    <property type="match status" value="1"/>
</dbReference>
<dbReference type="PRINTS" id="PR00723">
    <property type="entry name" value="SUBTILISIN"/>
</dbReference>
<keyword evidence="10" id="KW-1185">Reference proteome</keyword>
<dbReference type="Pfam" id="PF00082">
    <property type="entry name" value="Peptidase_S8"/>
    <property type="match status" value="1"/>
</dbReference>
<proteinExistence type="inferred from homology"/>
<dbReference type="InterPro" id="IPR000209">
    <property type="entry name" value="Peptidase_S8/S53_dom"/>
</dbReference>
<dbReference type="EMBL" id="JADLZT010000001">
    <property type="protein sequence ID" value="MBF6022580.1"/>
    <property type="molecule type" value="Genomic_DNA"/>
</dbReference>
<feature type="domain" description="Peptidase C-terminal archaeal/bacterial" evidence="8">
    <location>
        <begin position="538"/>
        <end position="604"/>
    </location>
</feature>
<dbReference type="Pfam" id="PF04151">
    <property type="entry name" value="PPC"/>
    <property type="match status" value="1"/>
</dbReference>
<dbReference type="InterPro" id="IPR022398">
    <property type="entry name" value="Peptidase_S8_His-AS"/>
</dbReference>
<accession>A0ABS0B282</accession>
<evidence type="ECO:0000256" key="3">
    <source>
        <dbReference type="ARBA" id="ARBA00022801"/>
    </source>
</evidence>
<dbReference type="InterPro" id="IPR036852">
    <property type="entry name" value="Peptidase_S8/S53_dom_sf"/>
</dbReference>